<dbReference type="EMBL" id="JAGIOE010000001">
    <property type="protein sequence ID" value="MBP2374986.1"/>
    <property type="molecule type" value="Genomic_DNA"/>
</dbReference>
<dbReference type="PANTHER" id="PTHR48105">
    <property type="entry name" value="THIOREDOXIN REDUCTASE 1-RELATED-RELATED"/>
    <property type="match status" value="1"/>
</dbReference>
<dbReference type="SUPFAM" id="SSF51905">
    <property type="entry name" value="FAD/NAD(P)-binding domain"/>
    <property type="match status" value="1"/>
</dbReference>
<dbReference type="Gene3D" id="3.50.50.60">
    <property type="entry name" value="FAD/NAD(P)-binding domain"/>
    <property type="match status" value="2"/>
</dbReference>
<feature type="domain" description="FAD/NAD(P)-binding" evidence="4">
    <location>
        <begin position="8"/>
        <end position="290"/>
    </location>
</feature>
<evidence type="ECO:0000313" key="5">
    <source>
        <dbReference type="EMBL" id="MBP2374986.1"/>
    </source>
</evidence>
<proteinExistence type="predicted"/>
<reference evidence="5 6" key="1">
    <citation type="submission" date="2021-03" db="EMBL/GenBank/DDBJ databases">
        <title>Sequencing the genomes of 1000 actinobacteria strains.</title>
        <authorList>
            <person name="Klenk H.-P."/>
        </authorList>
    </citation>
    <scope>NUCLEOTIDE SEQUENCE [LARGE SCALE GENOMIC DNA]</scope>
    <source>
        <strain evidence="5 6">DSM 15454</strain>
    </source>
</reference>
<evidence type="ECO:0000313" key="6">
    <source>
        <dbReference type="Proteomes" id="UP000766570"/>
    </source>
</evidence>
<dbReference type="RefSeq" id="WP_209908189.1">
    <property type="nucleotide sequence ID" value="NZ_BAAAMI010000008.1"/>
</dbReference>
<name>A0ABS4WFL0_9MICC</name>
<comment type="catalytic activity">
    <reaction evidence="3">
        <text>[thioredoxin]-dithiol + NADP(+) = [thioredoxin]-disulfide + NADPH + H(+)</text>
        <dbReference type="Rhea" id="RHEA:20345"/>
        <dbReference type="Rhea" id="RHEA-COMP:10698"/>
        <dbReference type="Rhea" id="RHEA-COMP:10700"/>
        <dbReference type="ChEBI" id="CHEBI:15378"/>
        <dbReference type="ChEBI" id="CHEBI:29950"/>
        <dbReference type="ChEBI" id="CHEBI:50058"/>
        <dbReference type="ChEBI" id="CHEBI:57783"/>
        <dbReference type="ChEBI" id="CHEBI:58349"/>
        <dbReference type="EC" id="1.8.1.9"/>
    </reaction>
</comment>
<evidence type="ECO:0000259" key="4">
    <source>
        <dbReference type="Pfam" id="PF07992"/>
    </source>
</evidence>
<accession>A0ABS4WFL0</accession>
<keyword evidence="1" id="KW-0285">Flavoprotein</keyword>
<organism evidence="5 6">
    <name type="scientific">Paeniglutamicibacter psychrophenolicus</name>
    <dbReference type="NCBI Taxonomy" id="257454"/>
    <lineage>
        <taxon>Bacteria</taxon>
        <taxon>Bacillati</taxon>
        <taxon>Actinomycetota</taxon>
        <taxon>Actinomycetes</taxon>
        <taxon>Micrococcales</taxon>
        <taxon>Micrococcaceae</taxon>
        <taxon>Paeniglutamicibacter</taxon>
    </lineage>
</organism>
<dbReference type="InterPro" id="IPR023753">
    <property type="entry name" value="FAD/NAD-binding_dom"/>
</dbReference>
<dbReference type="Proteomes" id="UP000766570">
    <property type="component" value="Unassembled WGS sequence"/>
</dbReference>
<keyword evidence="2" id="KW-0560">Oxidoreductase</keyword>
<evidence type="ECO:0000256" key="1">
    <source>
        <dbReference type="ARBA" id="ARBA00022630"/>
    </source>
</evidence>
<dbReference type="PRINTS" id="PR00469">
    <property type="entry name" value="PNDRDTASEII"/>
</dbReference>
<dbReference type="PRINTS" id="PR00368">
    <property type="entry name" value="FADPNR"/>
</dbReference>
<dbReference type="Pfam" id="PF07992">
    <property type="entry name" value="Pyr_redox_2"/>
    <property type="match status" value="1"/>
</dbReference>
<dbReference type="InterPro" id="IPR050097">
    <property type="entry name" value="Ferredoxin-NADP_redctase_2"/>
</dbReference>
<dbReference type="InterPro" id="IPR036188">
    <property type="entry name" value="FAD/NAD-bd_sf"/>
</dbReference>
<evidence type="ECO:0000256" key="2">
    <source>
        <dbReference type="ARBA" id="ARBA00023002"/>
    </source>
</evidence>
<keyword evidence="6" id="KW-1185">Reference proteome</keyword>
<evidence type="ECO:0000256" key="3">
    <source>
        <dbReference type="ARBA" id="ARBA00048132"/>
    </source>
</evidence>
<comment type="caution">
    <text evidence="5">The sequence shown here is derived from an EMBL/GenBank/DDBJ whole genome shotgun (WGS) entry which is preliminary data.</text>
</comment>
<gene>
    <name evidence="5" type="ORF">JOF46_002898</name>
</gene>
<sequence>MDTMQPIYDVAIIGGGAAGLAAAQALGRSRRRVVVIDAGEPRNAPAEGVHNFLTRDGTPPRELLDLGRAEAEAYGVDFRNALATATHRDGQGFTIELDGGEALVARRIILATGVSDTLPEVAGLEAYWGKNALHCPYCHGWEVRDRDIAVLDSQFAVHQALMFRQLSDRVTVFTTPDREIEPAEREKLDARGIAVVQREVTGVRGNDTHLTHLVFRDGGELAADALVVMPHFAAGTAALAGVGLAAAAHPSGIGTYVVADETGKTEIPGLWAAGNTRDPMAQVMMAAADGLRVGAMVNADLIQEETEEAVASLRAGAPVA</sequence>
<protein>
    <submittedName>
        <fullName evidence="5">Thioredoxin reductase</fullName>
    </submittedName>
</protein>